<evidence type="ECO:0000256" key="9">
    <source>
        <dbReference type="ARBA" id="ARBA00023274"/>
    </source>
</evidence>
<feature type="domain" description="Small ribosomal subunit protein eS4 central region" evidence="10">
    <location>
        <begin position="297"/>
        <end position="349"/>
    </location>
</feature>
<comment type="similarity">
    <text evidence="2">Belongs to the JARID1 histone demethylase family.</text>
</comment>
<keyword evidence="5" id="KW-0699">rRNA-binding</keyword>
<keyword evidence="9" id="KW-0687">Ribonucleoprotein</keyword>
<dbReference type="GO" id="GO:1990904">
    <property type="term" value="C:ribonucleoprotein complex"/>
    <property type="evidence" value="ECO:0007669"/>
    <property type="project" value="UniProtKB-KW"/>
</dbReference>
<dbReference type="InterPro" id="IPR013845">
    <property type="entry name" value="Ribosomal_eS4_central_region"/>
</dbReference>
<dbReference type="PANTHER" id="PTHR12549">
    <property type="entry name" value="JMJC DOMAIN-CONTAINING HISTONE DEMETHYLATION PROTEIN"/>
    <property type="match status" value="1"/>
</dbReference>
<evidence type="ECO:0000256" key="1">
    <source>
        <dbReference type="ARBA" id="ARBA00004123"/>
    </source>
</evidence>
<name>A0A804R5D8_MAIZE</name>
<sequence>MAAPPDPSLRGFLFPAAPLRRSPPSCAELTPCSISFPNSGVRRTQAMALWCSPAVLLHIYPTATELAGLRPDLPCEIMDEEMDEDVIVKAVDCSNQSEVDIELKQFIKGYSDALQPELGMKLLIAHGSHQELGKGDSMTNLMINMCDVVHMLMHATEVHYQCPKSVRVQSDVSERIANGTSVHVNTPVQNLNLDIEEQSHKHSISHIQEPNTNNSEGSLAGAAVWDVFRRQDLPKLNEYLAVHREECAARCQAVSSVKYPIYDQTVYLNDYHKKMLKDQYEGLKTIEQITMDSASVETNMLKLCKVRSVQFGQKGIPYLNTYDGRTIRYPDPLIKANNTIKIDLETNKIMDFIKKKKRSGEWLCTAKGCFGLGHRTVRCAPDSVRCARPARSKPAALGFFTGYFG</sequence>
<protein>
    <recommendedName>
        <fullName evidence="10">Small ribosomal subunit protein eS4 central region domain-containing protein</fullName>
    </recommendedName>
</protein>
<keyword evidence="12" id="KW-1185">Reference proteome</keyword>
<dbReference type="EnsemblPlants" id="Zm00001eb382210_T001">
    <property type="protein sequence ID" value="Zm00001eb382210_P001"/>
    <property type="gene ID" value="Zm00001eb382210"/>
</dbReference>
<dbReference type="InParanoid" id="A0A804R5D8"/>
<dbReference type="Gene3D" id="2.60.120.650">
    <property type="entry name" value="Cupin"/>
    <property type="match status" value="1"/>
</dbReference>
<keyword evidence="6" id="KW-0694">RNA-binding</keyword>
<evidence type="ECO:0000256" key="7">
    <source>
        <dbReference type="ARBA" id="ARBA00022980"/>
    </source>
</evidence>
<reference evidence="12" key="1">
    <citation type="journal article" date="2009" name="Science">
        <title>The B73 maize genome: complexity, diversity, and dynamics.</title>
        <authorList>
            <person name="Schnable P.S."/>
            <person name="Ware D."/>
            <person name="Fulton R.S."/>
            <person name="Stein J.C."/>
            <person name="Wei F."/>
            <person name="Pasternak S."/>
            <person name="Liang C."/>
            <person name="Zhang J."/>
            <person name="Fulton L."/>
            <person name="Graves T.A."/>
            <person name="Minx P."/>
            <person name="Reily A.D."/>
            <person name="Courtney L."/>
            <person name="Kruchowski S.S."/>
            <person name="Tomlinson C."/>
            <person name="Strong C."/>
            <person name="Delehaunty K."/>
            <person name="Fronick C."/>
            <person name="Courtney B."/>
            <person name="Rock S.M."/>
            <person name="Belter E."/>
            <person name="Du F."/>
            <person name="Kim K."/>
            <person name="Abbott R.M."/>
            <person name="Cotton M."/>
            <person name="Levy A."/>
            <person name="Marchetto P."/>
            <person name="Ochoa K."/>
            <person name="Jackson S.M."/>
            <person name="Gillam B."/>
            <person name="Chen W."/>
            <person name="Yan L."/>
            <person name="Higginbotham J."/>
            <person name="Cardenas M."/>
            <person name="Waligorski J."/>
            <person name="Applebaum E."/>
            <person name="Phelps L."/>
            <person name="Falcone J."/>
            <person name="Kanchi K."/>
            <person name="Thane T."/>
            <person name="Scimone A."/>
            <person name="Thane N."/>
            <person name="Henke J."/>
            <person name="Wang T."/>
            <person name="Ruppert J."/>
            <person name="Shah N."/>
            <person name="Rotter K."/>
            <person name="Hodges J."/>
            <person name="Ingenthron E."/>
            <person name="Cordes M."/>
            <person name="Kohlberg S."/>
            <person name="Sgro J."/>
            <person name="Delgado B."/>
            <person name="Mead K."/>
            <person name="Chinwalla A."/>
            <person name="Leonard S."/>
            <person name="Crouse K."/>
            <person name="Collura K."/>
            <person name="Kudrna D."/>
            <person name="Currie J."/>
            <person name="He R."/>
            <person name="Angelova A."/>
            <person name="Rajasekar S."/>
            <person name="Mueller T."/>
            <person name="Lomeli R."/>
            <person name="Scara G."/>
            <person name="Ko A."/>
            <person name="Delaney K."/>
            <person name="Wissotski M."/>
            <person name="Lopez G."/>
            <person name="Campos D."/>
            <person name="Braidotti M."/>
            <person name="Ashley E."/>
            <person name="Golser W."/>
            <person name="Kim H."/>
            <person name="Lee S."/>
            <person name="Lin J."/>
            <person name="Dujmic Z."/>
            <person name="Kim W."/>
            <person name="Talag J."/>
            <person name="Zuccolo A."/>
            <person name="Fan C."/>
            <person name="Sebastian A."/>
            <person name="Kramer M."/>
            <person name="Spiegel L."/>
            <person name="Nascimento L."/>
            <person name="Zutavern T."/>
            <person name="Miller B."/>
            <person name="Ambroise C."/>
            <person name="Muller S."/>
            <person name="Spooner W."/>
            <person name="Narechania A."/>
            <person name="Ren L."/>
            <person name="Wei S."/>
            <person name="Kumari S."/>
            <person name="Faga B."/>
            <person name="Levy M.J."/>
            <person name="McMahan L."/>
            <person name="Van Buren P."/>
            <person name="Vaughn M.W."/>
            <person name="Ying K."/>
            <person name="Yeh C.-T."/>
            <person name="Emrich S.J."/>
            <person name="Jia Y."/>
            <person name="Kalyanaraman A."/>
            <person name="Hsia A.-P."/>
            <person name="Barbazuk W.B."/>
            <person name="Baucom R.S."/>
            <person name="Brutnell T.P."/>
            <person name="Carpita N.C."/>
            <person name="Chaparro C."/>
            <person name="Chia J.-M."/>
            <person name="Deragon J.-M."/>
            <person name="Estill J.C."/>
            <person name="Fu Y."/>
            <person name="Jeddeloh J.A."/>
            <person name="Han Y."/>
            <person name="Lee H."/>
            <person name="Li P."/>
            <person name="Lisch D.R."/>
            <person name="Liu S."/>
            <person name="Liu Z."/>
            <person name="Nagel D.H."/>
            <person name="McCann M.C."/>
            <person name="SanMiguel P."/>
            <person name="Myers A.M."/>
            <person name="Nettleton D."/>
            <person name="Nguyen J."/>
            <person name="Penning B.W."/>
            <person name="Ponnala L."/>
            <person name="Schneider K.L."/>
            <person name="Schwartz D.C."/>
            <person name="Sharma A."/>
            <person name="Soderlund C."/>
            <person name="Springer N.M."/>
            <person name="Sun Q."/>
            <person name="Wang H."/>
            <person name="Waterman M."/>
            <person name="Westerman R."/>
            <person name="Wolfgruber T.K."/>
            <person name="Yang L."/>
            <person name="Yu Y."/>
            <person name="Zhang L."/>
            <person name="Zhou S."/>
            <person name="Zhu Q."/>
            <person name="Bennetzen J.L."/>
            <person name="Dawe R.K."/>
            <person name="Jiang J."/>
            <person name="Jiang N."/>
            <person name="Presting G.G."/>
            <person name="Wessler S.R."/>
            <person name="Aluru S."/>
            <person name="Martienssen R.A."/>
            <person name="Clifton S.W."/>
            <person name="McCombie W.R."/>
            <person name="Wing R.A."/>
            <person name="Wilson R.K."/>
        </authorList>
    </citation>
    <scope>NUCLEOTIDE SEQUENCE [LARGE SCALE GENOMIC DNA]</scope>
    <source>
        <strain evidence="12">cv. B73</strain>
    </source>
</reference>
<dbReference type="Gramene" id="Zm00001eb382210_T001">
    <property type="protein sequence ID" value="Zm00001eb382210_P001"/>
    <property type="gene ID" value="Zm00001eb382210"/>
</dbReference>
<dbReference type="FunFam" id="2.40.50.740:FF:000001">
    <property type="entry name" value="40S ribosomal protein S4"/>
    <property type="match status" value="1"/>
</dbReference>
<dbReference type="InterPro" id="IPR045109">
    <property type="entry name" value="LSDs-like"/>
</dbReference>
<evidence type="ECO:0000313" key="12">
    <source>
        <dbReference type="Proteomes" id="UP000007305"/>
    </source>
</evidence>
<dbReference type="GO" id="GO:0046872">
    <property type="term" value="F:metal ion binding"/>
    <property type="evidence" value="ECO:0007669"/>
    <property type="project" value="UniProtKB-KW"/>
</dbReference>
<dbReference type="GO" id="GO:0005634">
    <property type="term" value="C:nucleus"/>
    <property type="evidence" value="ECO:0007669"/>
    <property type="project" value="UniProtKB-SubCell"/>
</dbReference>
<dbReference type="Pfam" id="PF00900">
    <property type="entry name" value="Ribosomal_S4e"/>
    <property type="match status" value="1"/>
</dbReference>
<evidence type="ECO:0000256" key="4">
    <source>
        <dbReference type="ARBA" id="ARBA00022723"/>
    </source>
</evidence>
<dbReference type="FunFam" id="2.60.120.650:FF:000070">
    <property type="entry name" value="40S ribosomal protein S4-3"/>
    <property type="match status" value="1"/>
</dbReference>
<proteinExistence type="evidence at protein level"/>
<dbReference type="GO" id="GO:0005840">
    <property type="term" value="C:ribosome"/>
    <property type="evidence" value="ECO:0007669"/>
    <property type="project" value="UniProtKB-KW"/>
</dbReference>
<keyword evidence="4" id="KW-0479">Metal-binding</keyword>
<evidence type="ECO:0000313" key="11">
    <source>
        <dbReference type="EnsemblPlants" id="Zm00001eb382210_P001"/>
    </source>
</evidence>
<accession>A0A804R5D8</accession>
<dbReference type="GO" id="GO:0032454">
    <property type="term" value="F:histone H3K9 demethylase activity"/>
    <property type="evidence" value="ECO:0007669"/>
    <property type="project" value="InterPro"/>
</dbReference>
<keyword evidence="8" id="KW-0539">Nucleus</keyword>
<dbReference type="GO" id="GO:0019843">
    <property type="term" value="F:rRNA binding"/>
    <property type="evidence" value="ECO:0007669"/>
    <property type="project" value="UniProtKB-KW"/>
</dbReference>
<keyword evidence="7" id="KW-0689">Ribosomal protein</keyword>
<dbReference type="Proteomes" id="UP000007305">
    <property type="component" value="Chromosome 9"/>
</dbReference>
<evidence type="ECO:0000256" key="8">
    <source>
        <dbReference type="ARBA" id="ARBA00023242"/>
    </source>
</evidence>
<dbReference type="AlphaFoldDB" id="A0A804R5D8"/>
<reference evidence="11" key="2">
    <citation type="submission" date="2019-07" db="EMBL/GenBank/DDBJ databases">
        <authorList>
            <person name="Seetharam A."/>
            <person name="Woodhouse M."/>
            <person name="Cannon E."/>
        </authorList>
    </citation>
    <scope>NUCLEOTIDE SEQUENCE [LARGE SCALE GENOMIC DNA]</scope>
    <source>
        <strain evidence="11">cv. B73</strain>
    </source>
</reference>
<evidence type="ECO:0000256" key="5">
    <source>
        <dbReference type="ARBA" id="ARBA00022730"/>
    </source>
</evidence>
<comment type="similarity">
    <text evidence="3">Belongs to the eukaryotic ribosomal protein eS4 family.</text>
</comment>
<evidence type="ECO:0000256" key="2">
    <source>
        <dbReference type="ARBA" id="ARBA00006801"/>
    </source>
</evidence>
<organism evidence="11 12">
    <name type="scientific">Zea mays</name>
    <name type="common">Maize</name>
    <dbReference type="NCBI Taxonomy" id="4577"/>
    <lineage>
        <taxon>Eukaryota</taxon>
        <taxon>Viridiplantae</taxon>
        <taxon>Streptophyta</taxon>
        <taxon>Embryophyta</taxon>
        <taxon>Tracheophyta</taxon>
        <taxon>Spermatophyta</taxon>
        <taxon>Magnoliopsida</taxon>
        <taxon>Liliopsida</taxon>
        <taxon>Poales</taxon>
        <taxon>Poaceae</taxon>
        <taxon>PACMAD clade</taxon>
        <taxon>Panicoideae</taxon>
        <taxon>Andropogonodae</taxon>
        <taxon>Andropogoneae</taxon>
        <taxon>Tripsacinae</taxon>
        <taxon>Zea</taxon>
    </lineage>
</organism>
<evidence type="ECO:0007829" key="13">
    <source>
        <dbReference type="PeptideAtlas" id="A0A804R5D8"/>
    </source>
</evidence>
<evidence type="ECO:0000259" key="10">
    <source>
        <dbReference type="Pfam" id="PF00900"/>
    </source>
</evidence>
<dbReference type="PANTHER" id="PTHR12549:SF17">
    <property type="entry name" value="E3 UBIQUITIN-PROTEIN LIGASE JMJ24"/>
    <property type="match status" value="1"/>
</dbReference>
<reference evidence="11" key="3">
    <citation type="submission" date="2021-05" db="UniProtKB">
        <authorList>
            <consortium name="EnsemblPlants"/>
        </authorList>
    </citation>
    <scope>IDENTIFICATION</scope>
    <source>
        <strain evidence="11">cv. B73</strain>
    </source>
</reference>
<evidence type="ECO:0000256" key="3">
    <source>
        <dbReference type="ARBA" id="ARBA00007500"/>
    </source>
</evidence>
<comment type="subcellular location">
    <subcellularLocation>
        <location evidence="1">Nucleus</location>
    </subcellularLocation>
</comment>
<keyword evidence="13" id="KW-1267">Proteomics identification</keyword>
<evidence type="ECO:0000256" key="6">
    <source>
        <dbReference type="ARBA" id="ARBA00022884"/>
    </source>
</evidence>